<reference evidence="2 3" key="1">
    <citation type="submission" date="2019-10" db="EMBL/GenBank/DDBJ databases">
        <title>Description of Paenibacillus terrestris sp. nov.</title>
        <authorList>
            <person name="Carlier A."/>
            <person name="Qi S."/>
        </authorList>
    </citation>
    <scope>NUCLEOTIDE SEQUENCE [LARGE SCALE GENOMIC DNA]</scope>
    <source>
        <strain evidence="2 3">LMG 31458</strain>
    </source>
</reference>
<evidence type="ECO:0000313" key="3">
    <source>
        <dbReference type="Proteomes" id="UP000616779"/>
    </source>
</evidence>
<sequence>MSLFQFLGSKGYISRKGEIYKTELILDFIKVTPRIILDKFNIEMHLRKDQLFLLFSKPYLTRNMFFYILLMRFLCNSSKSFFENNYEYSTRIPFGNGPWECINSVCEFKNKKTINRISRKPNTQIKLNKFTAEFQCPECMLLYTKNSIVDWHRNLLKI</sequence>
<feature type="domain" description="Transposon Tn7 transposition protein TnsD C-terminal" evidence="1">
    <location>
        <begin position="8"/>
        <end position="146"/>
    </location>
</feature>
<organism evidence="2 3">
    <name type="scientific">Paenibacillus phytorum</name>
    <dbReference type="NCBI Taxonomy" id="2654977"/>
    <lineage>
        <taxon>Bacteria</taxon>
        <taxon>Bacillati</taxon>
        <taxon>Bacillota</taxon>
        <taxon>Bacilli</taxon>
        <taxon>Bacillales</taxon>
        <taxon>Paenibacillaceae</taxon>
        <taxon>Paenibacillus</taxon>
    </lineage>
</organism>
<proteinExistence type="predicted"/>
<gene>
    <name evidence="2" type="ORF">GC098_31205</name>
</gene>
<protein>
    <recommendedName>
        <fullName evidence="1">Transposon Tn7 transposition protein TnsD C-terminal domain-containing protein</fullName>
    </recommendedName>
</protein>
<dbReference type="Proteomes" id="UP000616779">
    <property type="component" value="Unassembled WGS sequence"/>
</dbReference>
<keyword evidence="3" id="KW-1185">Reference proteome</keyword>
<accession>A0ABX1Y599</accession>
<evidence type="ECO:0000313" key="2">
    <source>
        <dbReference type="EMBL" id="NOU75779.1"/>
    </source>
</evidence>
<evidence type="ECO:0000259" key="1">
    <source>
        <dbReference type="Pfam" id="PF15978"/>
    </source>
</evidence>
<name>A0ABX1Y599_9BACL</name>
<dbReference type="InterPro" id="IPR032750">
    <property type="entry name" value="TnsD_C"/>
</dbReference>
<dbReference type="EMBL" id="WHOA01000233">
    <property type="protein sequence ID" value="NOU75779.1"/>
    <property type="molecule type" value="Genomic_DNA"/>
</dbReference>
<comment type="caution">
    <text evidence="2">The sequence shown here is derived from an EMBL/GenBank/DDBJ whole genome shotgun (WGS) entry which is preliminary data.</text>
</comment>
<dbReference type="Pfam" id="PF15978">
    <property type="entry name" value="TnsD"/>
    <property type="match status" value="1"/>
</dbReference>